<dbReference type="Proteomes" id="UP000195879">
    <property type="component" value="Chromosome 8"/>
</dbReference>
<dbReference type="InterPro" id="IPR003154">
    <property type="entry name" value="S1/P1nuclease"/>
</dbReference>
<dbReference type="GO" id="GO:0016788">
    <property type="term" value="F:hydrolase activity, acting on ester bonds"/>
    <property type="evidence" value="ECO:0007669"/>
    <property type="project" value="InterPro"/>
</dbReference>
<evidence type="ECO:0000256" key="7">
    <source>
        <dbReference type="ARBA" id="ARBA00023180"/>
    </source>
</evidence>
<dbReference type="SUPFAM" id="SSF48537">
    <property type="entry name" value="Phospholipase C/P1 nuclease"/>
    <property type="match status" value="1"/>
</dbReference>
<evidence type="ECO:0000256" key="4">
    <source>
        <dbReference type="ARBA" id="ARBA00022759"/>
    </source>
</evidence>
<organism evidence="10 13">
    <name type="scientific">Plasmodium chabaudi adami</name>
    <dbReference type="NCBI Taxonomy" id="5826"/>
    <lineage>
        <taxon>Eukaryota</taxon>
        <taxon>Sar</taxon>
        <taxon>Alveolata</taxon>
        <taxon>Apicomplexa</taxon>
        <taxon>Aconoidasida</taxon>
        <taxon>Haemosporida</taxon>
        <taxon>Plasmodiidae</taxon>
        <taxon>Plasmodium</taxon>
        <taxon>Plasmodium (Vinckeia)</taxon>
    </lineage>
</organism>
<dbReference type="EMBL" id="LT608202">
    <property type="protein sequence ID" value="SCN59457.1"/>
    <property type="molecule type" value="Genomic_DNA"/>
</dbReference>
<feature type="region of interest" description="Disordered" evidence="8">
    <location>
        <begin position="126"/>
        <end position="147"/>
    </location>
</feature>
<evidence type="ECO:0000313" key="10">
    <source>
        <dbReference type="EMBL" id="SCM20086.1"/>
    </source>
</evidence>
<proteinExistence type="inferred from homology"/>
<keyword evidence="9" id="KW-1133">Transmembrane helix</keyword>
<keyword evidence="9" id="KW-0812">Transmembrane</keyword>
<dbReference type="Pfam" id="PF02265">
    <property type="entry name" value="S1-P1_nuclease"/>
    <property type="match status" value="1"/>
</dbReference>
<keyword evidence="7" id="KW-0325">Glycoprotein</keyword>
<keyword evidence="4" id="KW-0255">Endonuclease</keyword>
<dbReference type="AlphaFoldDB" id="A0A1C6Y9V0"/>
<evidence type="ECO:0000313" key="11">
    <source>
        <dbReference type="EMBL" id="SCN59457.1"/>
    </source>
</evidence>
<gene>
    <name evidence="11" type="ORF">PCHDK_000155300</name>
    <name evidence="10" type="ORF">PCHDS_000155600</name>
</gene>
<evidence type="ECO:0000256" key="2">
    <source>
        <dbReference type="ARBA" id="ARBA00022722"/>
    </source>
</evidence>
<sequence length="409" mass="48167">MSRDIRWSSKICHLITIFILIINVKNILIKCFNHEGHEAIGMVTMSGLKNNQLYELKKILNGKDIVDIGRWCHLVHKKIKGAESMHYNLQNNDCQKAVFKCDNENGLCLLNSIKYFYNRLMETPNSNDKKNEKANEVTNGNSTNSTNQINFKYPKNINFTDSDSLKYLVSLIADMHQPLRISYKYDNGGKNVKIYYRNNQGTKIKSTLFEYIENDLINKMIEKYQSSWYSGWTHINRIYDQHKKDEMLFKEKGIDAIEIWATEIVNDFCYDFYLNNYVSDFLTNVNNELHFNINKEIEIQKDLEFQFERLIRLNILKAGSRIAIILNHIFANKSFSNFRKISELDKGQYDKLERYTPASTYKRNALLINLTILLIIVVIILYYNFIINKKQKSYLPNKMVEVELKNKAN</sequence>
<dbReference type="PANTHER" id="PTHR33146:SF26">
    <property type="entry name" value="ENDONUCLEASE 4"/>
    <property type="match status" value="1"/>
</dbReference>
<evidence type="ECO:0000313" key="12">
    <source>
        <dbReference type="Proteomes" id="UP000195879"/>
    </source>
</evidence>
<dbReference type="GO" id="GO:0004519">
    <property type="term" value="F:endonuclease activity"/>
    <property type="evidence" value="ECO:0007669"/>
    <property type="project" value="UniProtKB-KW"/>
</dbReference>
<dbReference type="Proteomes" id="UP000507536">
    <property type="component" value="Chromosome 8"/>
</dbReference>
<dbReference type="EMBL" id="LT608188">
    <property type="protein sequence ID" value="SCM20086.1"/>
    <property type="molecule type" value="Genomic_DNA"/>
</dbReference>
<reference evidence="12 13" key="1">
    <citation type="submission" date="2016-08" db="EMBL/GenBank/DDBJ databases">
        <authorList>
            <consortium name="Pathogen Informatics"/>
        </authorList>
    </citation>
    <scope>NUCLEOTIDE SEQUENCE [LARGE SCALE GENOMIC DNA]</scope>
    <source>
        <strain evidence="11 12">DK</strain>
        <strain evidence="10 13">DS</strain>
    </source>
</reference>
<dbReference type="GO" id="GO:0006308">
    <property type="term" value="P:DNA catabolic process"/>
    <property type="evidence" value="ECO:0007669"/>
    <property type="project" value="InterPro"/>
</dbReference>
<dbReference type="GO" id="GO:0003676">
    <property type="term" value="F:nucleic acid binding"/>
    <property type="evidence" value="ECO:0007669"/>
    <property type="project" value="InterPro"/>
</dbReference>
<evidence type="ECO:0000256" key="3">
    <source>
        <dbReference type="ARBA" id="ARBA00022723"/>
    </source>
</evidence>
<feature type="transmembrane region" description="Helical" evidence="9">
    <location>
        <begin position="366"/>
        <end position="385"/>
    </location>
</feature>
<keyword evidence="5" id="KW-0378">Hydrolase</keyword>
<dbReference type="GO" id="GO:0046872">
    <property type="term" value="F:metal ion binding"/>
    <property type="evidence" value="ECO:0007669"/>
    <property type="project" value="UniProtKB-KW"/>
</dbReference>
<evidence type="ECO:0000256" key="8">
    <source>
        <dbReference type="SAM" id="MobiDB-lite"/>
    </source>
</evidence>
<evidence type="ECO:0000256" key="1">
    <source>
        <dbReference type="ARBA" id="ARBA00009547"/>
    </source>
</evidence>
<comment type="similarity">
    <text evidence="1">Belongs to the nuclease type I family.</text>
</comment>
<evidence type="ECO:0000313" key="13">
    <source>
        <dbReference type="Proteomes" id="UP000507536"/>
    </source>
</evidence>
<keyword evidence="6" id="KW-1015">Disulfide bond</keyword>
<protein>
    <submittedName>
        <fullName evidence="10">p1 nuclease, putative</fullName>
    </submittedName>
</protein>
<accession>A0A1C6Y9V0</accession>
<feature type="compositionally biased region" description="Polar residues" evidence="8">
    <location>
        <begin position="136"/>
        <end position="147"/>
    </location>
</feature>
<evidence type="ECO:0000256" key="9">
    <source>
        <dbReference type="SAM" id="Phobius"/>
    </source>
</evidence>
<evidence type="ECO:0000256" key="6">
    <source>
        <dbReference type="ARBA" id="ARBA00023157"/>
    </source>
</evidence>
<dbReference type="PANTHER" id="PTHR33146">
    <property type="entry name" value="ENDONUCLEASE 4"/>
    <property type="match status" value="1"/>
</dbReference>
<keyword evidence="3" id="KW-0479">Metal-binding</keyword>
<evidence type="ECO:0000256" key="5">
    <source>
        <dbReference type="ARBA" id="ARBA00022801"/>
    </source>
</evidence>
<dbReference type="Gene3D" id="1.10.575.10">
    <property type="entry name" value="P1 Nuclease"/>
    <property type="match status" value="1"/>
</dbReference>
<keyword evidence="2" id="KW-0540">Nuclease</keyword>
<dbReference type="OrthoDB" id="441446at2759"/>
<name>A0A1C6Y9V0_PLACE</name>
<keyword evidence="9" id="KW-0472">Membrane</keyword>
<dbReference type="InterPro" id="IPR008947">
    <property type="entry name" value="PLipase_C/P1_nuclease_dom_sf"/>
</dbReference>